<dbReference type="SUPFAM" id="SSF47757">
    <property type="entry name" value="Chemotaxis receptor methyltransferase CheR, N-terminal domain"/>
    <property type="match status" value="1"/>
</dbReference>
<dbReference type="InterPro" id="IPR029063">
    <property type="entry name" value="SAM-dependent_MTases_sf"/>
</dbReference>
<dbReference type="InterPro" id="IPR000780">
    <property type="entry name" value="CheR_MeTrfase"/>
</dbReference>
<dbReference type="EMBL" id="JBHSLD010000007">
    <property type="protein sequence ID" value="MFC5380598.1"/>
    <property type="molecule type" value="Genomic_DNA"/>
</dbReference>
<dbReference type="InterPro" id="IPR013767">
    <property type="entry name" value="PAS_fold"/>
</dbReference>
<dbReference type="PANTHER" id="PTHR24422">
    <property type="entry name" value="CHEMOTAXIS PROTEIN METHYLTRANSFERASE"/>
    <property type="match status" value="1"/>
</dbReference>
<dbReference type="Proteomes" id="UP001596122">
    <property type="component" value="Unassembled WGS sequence"/>
</dbReference>
<evidence type="ECO:0000256" key="6">
    <source>
        <dbReference type="SAM" id="Coils"/>
    </source>
</evidence>
<feature type="coiled-coil region" evidence="6">
    <location>
        <begin position="432"/>
        <end position="519"/>
    </location>
</feature>
<sequence length="646" mass="71267">MGDGDAGQETEGTRPDGSDEPAVAPEDGAALDALLVHIREARGFDFTGYKRASLERRLQRRMSVVGSTSYEDYLDRLLLDRDEFTALFDTLLINVTSFFRDTEAWQYLTESVVPDLLARKPTGPLRFWSAGCATGQEPYSLAMVLADHLGVEELRDRVKIYATDVDEDALAQARAASYHERELAGLPASAARYLEPGTRRGLRSLLPDVRRSVIFGRNDLVQDAPISHVDLLLCRNTLMYLTAQTQDVVLRRLHFALEPHGVLFLGKAEMLLSHGSLFAPLEIKRRFFRKVDDGQRVRTAPPGPAAADAASYAPLQRDLVTEAMLASPTAQVVLDREGRLVVTNFRADVLFSLASRDIGQPFADLPLSYRPVELGPVVAQATRERRAVRVPDVDHVRAGGERLRLDVQAVPLLDGDGQLLGVSVVFEDVTTQRQLQTELEHANRQLGLAYEELQSSNEELETTNEELQSTVEELETTNEELQSTNEELETMNEELQSMNDELHVTNQSLQERTEEIEELNGFMGAVLSSLPAGVAVVDGDLRVTAWNERAEDLWGVRRHEAVGQHLLALDIGLPLDALRSMVRDRLDPDGGEAHPPGPPARDAGAVTTLDAVNRRGRPVRVQVTVTPLRNAPDQPAGAVVVMDVVG</sequence>
<reference evidence="12" key="1">
    <citation type="journal article" date="2019" name="Int. J. Syst. Evol. Microbiol.">
        <title>The Global Catalogue of Microorganisms (GCM) 10K type strain sequencing project: providing services to taxonomists for standard genome sequencing and annotation.</title>
        <authorList>
            <consortium name="The Broad Institute Genomics Platform"/>
            <consortium name="The Broad Institute Genome Sequencing Center for Infectious Disease"/>
            <person name="Wu L."/>
            <person name="Ma J."/>
        </authorList>
    </citation>
    <scope>NUCLEOTIDE SEQUENCE [LARGE SCALE GENOMIC DNA]</scope>
    <source>
        <strain evidence="12">CCUG 43114</strain>
    </source>
</reference>
<evidence type="ECO:0000256" key="7">
    <source>
        <dbReference type="SAM" id="MobiDB-lite"/>
    </source>
</evidence>
<dbReference type="SUPFAM" id="SSF57997">
    <property type="entry name" value="Tropomyosin"/>
    <property type="match status" value="1"/>
</dbReference>
<evidence type="ECO:0000256" key="3">
    <source>
        <dbReference type="ARBA" id="ARBA00022603"/>
    </source>
</evidence>
<evidence type="ECO:0000256" key="4">
    <source>
        <dbReference type="ARBA" id="ARBA00022679"/>
    </source>
</evidence>
<dbReference type="GO" id="GO:0008168">
    <property type="term" value="F:methyltransferase activity"/>
    <property type="evidence" value="ECO:0007669"/>
    <property type="project" value="UniProtKB-KW"/>
</dbReference>
<dbReference type="SMART" id="SM00138">
    <property type="entry name" value="MeTrc"/>
    <property type="match status" value="1"/>
</dbReference>
<dbReference type="CDD" id="cd00130">
    <property type="entry name" value="PAS"/>
    <property type="match status" value="1"/>
</dbReference>
<dbReference type="InterPro" id="IPR013656">
    <property type="entry name" value="PAS_4"/>
</dbReference>
<dbReference type="Gene3D" id="1.10.155.10">
    <property type="entry name" value="Chemotaxis receptor methyltransferase CheR, N-terminal domain"/>
    <property type="match status" value="1"/>
</dbReference>
<dbReference type="SMART" id="SM00091">
    <property type="entry name" value="PAS"/>
    <property type="match status" value="2"/>
</dbReference>
<dbReference type="Pfam" id="PF08448">
    <property type="entry name" value="PAS_4"/>
    <property type="match status" value="1"/>
</dbReference>
<dbReference type="Gene3D" id="3.40.50.150">
    <property type="entry name" value="Vaccinia Virus protein VP39"/>
    <property type="match status" value="1"/>
</dbReference>
<organism evidence="11 12">
    <name type="scientific">Aquipuribacter nitratireducens</name>
    <dbReference type="NCBI Taxonomy" id="650104"/>
    <lineage>
        <taxon>Bacteria</taxon>
        <taxon>Bacillati</taxon>
        <taxon>Actinomycetota</taxon>
        <taxon>Actinomycetes</taxon>
        <taxon>Micrococcales</taxon>
        <taxon>Intrasporangiaceae</taxon>
        <taxon>Aquipuribacter</taxon>
    </lineage>
</organism>
<evidence type="ECO:0000259" key="8">
    <source>
        <dbReference type="PROSITE" id="PS50112"/>
    </source>
</evidence>
<evidence type="ECO:0000256" key="1">
    <source>
        <dbReference type="ARBA" id="ARBA00001541"/>
    </source>
</evidence>
<feature type="domain" description="PAS" evidence="8">
    <location>
        <begin position="526"/>
        <end position="567"/>
    </location>
</feature>
<dbReference type="Gene3D" id="3.30.450.20">
    <property type="entry name" value="PAS domain"/>
    <property type="match status" value="2"/>
</dbReference>
<accession>A0ABW0GM57</accession>
<dbReference type="InterPro" id="IPR000014">
    <property type="entry name" value="PAS"/>
</dbReference>
<dbReference type="RefSeq" id="WP_340267969.1">
    <property type="nucleotide sequence ID" value="NZ_JBBEOG010000002.1"/>
</dbReference>
<dbReference type="PROSITE" id="PS50113">
    <property type="entry name" value="PAC"/>
    <property type="match status" value="1"/>
</dbReference>
<evidence type="ECO:0000259" key="10">
    <source>
        <dbReference type="PROSITE" id="PS50123"/>
    </source>
</evidence>
<feature type="region of interest" description="Disordered" evidence="7">
    <location>
        <begin position="1"/>
        <end position="24"/>
    </location>
</feature>
<evidence type="ECO:0000259" key="9">
    <source>
        <dbReference type="PROSITE" id="PS50113"/>
    </source>
</evidence>
<dbReference type="PRINTS" id="PR00996">
    <property type="entry name" value="CHERMTFRASE"/>
</dbReference>
<keyword evidence="3 11" id="KW-0489">Methyltransferase</keyword>
<protein>
    <recommendedName>
        <fullName evidence="2">protein-glutamate O-methyltransferase</fullName>
        <ecNumber evidence="2">2.1.1.80</ecNumber>
    </recommendedName>
</protein>
<evidence type="ECO:0000313" key="12">
    <source>
        <dbReference type="Proteomes" id="UP001596122"/>
    </source>
</evidence>
<dbReference type="GO" id="GO:0032259">
    <property type="term" value="P:methylation"/>
    <property type="evidence" value="ECO:0007669"/>
    <property type="project" value="UniProtKB-KW"/>
</dbReference>
<dbReference type="Gene3D" id="1.10.287.620">
    <property type="entry name" value="Helix Hairpins"/>
    <property type="match status" value="1"/>
</dbReference>
<keyword evidence="6" id="KW-0175">Coiled coil</keyword>
<dbReference type="Pfam" id="PF00989">
    <property type="entry name" value="PAS"/>
    <property type="match status" value="1"/>
</dbReference>
<feature type="domain" description="CheR-type methyltransferase" evidence="10">
    <location>
        <begin position="38"/>
        <end position="271"/>
    </location>
</feature>
<dbReference type="SUPFAM" id="SSF53335">
    <property type="entry name" value="S-adenosyl-L-methionine-dependent methyltransferases"/>
    <property type="match status" value="1"/>
</dbReference>
<keyword evidence="12" id="KW-1185">Reference proteome</keyword>
<dbReference type="EC" id="2.1.1.80" evidence="2"/>
<evidence type="ECO:0000256" key="2">
    <source>
        <dbReference type="ARBA" id="ARBA00012534"/>
    </source>
</evidence>
<dbReference type="Pfam" id="PF03705">
    <property type="entry name" value="CheR_N"/>
    <property type="match status" value="1"/>
</dbReference>
<dbReference type="PROSITE" id="PS50123">
    <property type="entry name" value="CHER"/>
    <property type="match status" value="1"/>
</dbReference>
<keyword evidence="5" id="KW-0949">S-adenosyl-L-methionine</keyword>
<feature type="domain" description="PAC" evidence="9">
    <location>
        <begin position="389"/>
        <end position="441"/>
    </location>
</feature>
<dbReference type="InterPro" id="IPR050903">
    <property type="entry name" value="Bact_Chemotaxis_MeTrfase"/>
</dbReference>
<comment type="catalytic activity">
    <reaction evidence="1">
        <text>L-glutamyl-[protein] + S-adenosyl-L-methionine = [protein]-L-glutamate 5-O-methyl ester + S-adenosyl-L-homocysteine</text>
        <dbReference type="Rhea" id="RHEA:24452"/>
        <dbReference type="Rhea" id="RHEA-COMP:10208"/>
        <dbReference type="Rhea" id="RHEA-COMP:10311"/>
        <dbReference type="ChEBI" id="CHEBI:29973"/>
        <dbReference type="ChEBI" id="CHEBI:57856"/>
        <dbReference type="ChEBI" id="CHEBI:59789"/>
        <dbReference type="ChEBI" id="CHEBI:82795"/>
        <dbReference type="EC" id="2.1.1.80"/>
    </reaction>
</comment>
<dbReference type="InterPro" id="IPR036804">
    <property type="entry name" value="CheR_N_sf"/>
</dbReference>
<dbReference type="InterPro" id="IPR000700">
    <property type="entry name" value="PAS-assoc_C"/>
</dbReference>
<name>A0ABW0GM57_9MICO</name>
<proteinExistence type="predicted"/>
<dbReference type="InterPro" id="IPR022641">
    <property type="entry name" value="CheR_N"/>
</dbReference>
<dbReference type="Pfam" id="PF01739">
    <property type="entry name" value="CheR"/>
    <property type="match status" value="1"/>
</dbReference>
<dbReference type="SUPFAM" id="SSF55785">
    <property type="entry name" value="PYP-like sensor domain (PAS domain)"/>
    <property type="match status" value="2"/>
</dbReference>
<keyword evidence="4" id="KW-0808">Transferase</keyword>
<dbReference type="InterPro" id="IPR022642">
    <property type="entry name" value="CheR_C"/>
</dbReference>
<comment type="caution">
    <text evidence="11">The sequence shown here is derived from an EMBL/GenBank/DDBJ whole genome shotgun (WGS) entry which is preliminary data.</text>
</comment>
<gene>
    <name evidence="11" type="ORF">ACFPJ6_07340</name>
</gene>
<dbReference type="PANTHER" id="PTHR24422:SF10">
    <property type="entry name" value="CHEMOTAXIS PROTEIN METHYLTRANSFERASE 2"/>
    <property type="match status" value="1"/>
</dbReference>
<dbReference type="PROSITE" id="PS50112">
    <property type="entry name" value="PAS"/>
    <property type="match status" value="1"/>
</dbReference>
<evidence type="ECO:0000256" key="5">
    <source>
        <dbReference type="ARBA" id="ARBA00022691"/>
    </source>
</evidence>
<dbReference type="InterPro" id="IPR035965">
    <property type="entry name" value="PAS-like_dom_sf"/>
</dbReference>
<evidence type="ECO:0000313" key="11">
    <source>
        <dbReference type="EMBL" id="MFC5380598.1"/>
    </source>
</evidence>